<evidence type="ECO:0000313" key="2">
    <source>
        <dbReference type="EMBL" id="EGO02691.1"/>
    </source>
</evidence>
<proteinExistence type="predicted"/>
<feature type="chain" id="PRO_5003376776" evidence="1">
    <location>
        <begin position="17"/>
        <end position="140"/>
    </location>
</feature>
<evidence type="ECO:0000256" key="1">
    <source>
        <dbReference type="SAM" id="SignalP"/>
    </source>
</evidence>
<keyword evidence="1" id="KW-0732">Signal</keyword>
<dbReference type="Proteomes" id="UP000008063">
    <property type="component" value="Unassembled WGS sequence"/>
</dbReference>
<keyword evidence="3" id="KW-1185">Reference proteome</keyword>
<feature type="signal peptide" evidence="1">
    <location>
        <begin position="1"/>
        <end position="16"/>
    </location>
</feature>
<accession>F8PM59</accession>
<protein>
    <submittedName>
        <fullName evidence="2">Uncharacterized protein</fullName>
    </submittedName>
</protein>
<evidence type="ECO:0000313" key="3">
    <source>
        <dbReference type="Proteomes" id="UP000008063"/>
    </source>
</evidence>
<dbReference type="InParanoid" id="F8PM59"/>
<organism evidence="3">
    <name type="scientific">Serpula lacrymans var. lacrymans (strain S7.3)</name>
    <name type="common">Dry rot fungus</name>
    <dbReference type="NCBI Taxonomy" id="936435"/>
    <lineage>
        <taxon>Eukaryota</taxon>
        <taxon>Fungi</taxon>
        <taxon>Dikarya</taxon>
        <taxon>Basidiomycota</taxon>
        <taxon>Agaricomycotina</taxon>
        <taxon>Agaricomycetes</taxon>
        <taxon>Agaricomycetidae</taxon>
        <taxon>Boletales</taxon>
        <taxon>Coniophorineae</taxon>
        <taxon>Serpulaceae</taxon>
        <taxon>Serpula</taxon>
    </lineage>
</organism>
<name>F8PM59_SERL3</name>
<sequence length="140" mass="15659">MAIAAWLVFSFPYLHCNISFLTNFPEQTATIVDGTNYMRTYHVLLTQVSPNRCTMDCSILKECAMVGIDQYEIHHSDGVEAKNSKAPVAGPNWAAGTLGSALKRFPCIVRWGFPVGENPSERQPLKRGFHPNPDWIITAY</sequence>
<reference evidence="3" key="1">
    <citation type="journal article" date="2011" name="Science">
        <title>The plant cell wall-decomposing machinery underlies the functional diversity of forest fungi.</title>
        <authorList>
            <person name="Eastwood D.C."/>
            <person name="Floudas D."/>
            <person name="Binder M."/>
            <person name="Majcherczyk A."/>
            <person name="Schneider P."/>
            <person name="Aerts A."/>
            <person name="Asiegbu F.O."/>
            <person name="Baker S.E."/>
            <person name="Barry K."/>
            <person name="Bendiksby M."/>
            <person name="Blumentritt M."/>
            <person name="Coutinho P.M."/>
            <person name="Cullen D."/>
            <person name="de Vries R.P."/>
            <person name="Gathman A."/>
            <person name="Goodell B."/>
            <person name="Henrissat B."/>
            <person name="Ihrmark K."/>
            <person name="Kauserud H."/>
            <person name="Kohler A."/>
            <person name="LaButti K."/>
            <person name="Lapidus A."/>
            <person name="Lavin J.L."/>
            <person name="Lee Y.-H."/>
            <person name="Lindquist E."/>
            <person name="Lilly W."/>
            <person name="Lucas S."/>
            <person name="Morin E."/>
            <person name="Murat C."/>
            <person name="Oguiza J.A."/>
            <person name="Park J."/>
            <person name="Pisabarro A.G."/>
            <person name="Riley R."/>
            <person name="Rosling A."/>
            <person name="Salamov A."/>
            <person name="Schmidt O."/>
            <person name="Schmutz J."/>
            <person name="Skrede I."/>
            <person name="Stenlid J."/>
            <person name="Wiebenga A."/>
            <person name="Xie X."/>
            <person name="Kuees U."/>
            <person name="Hibbett D.S."/>
            <person name="Hoffmeister D."/>
            <person name="Hoegberg N."/>
            <person name="Martin F."/>
            <person name="Grigoriev I.V."/>
            <person name="Watkinson S.C."/>
        </authorList>
    </citation>
    <scope>NUCLEOTIDE SEQUENCE [LARGE SCALE GENOMIC DNA]</scope>
    <source>
        <strain evidence="3">strain S7.3</strain>
    </source>
</reference>
<gene>
    <name evidence="2" type="ORF">SERLA73DRAFT_150337</name>
</gene>
<dbReference type="HOGENOM" id="CLU_1836357_0_0_1"/>
<dbReference type="EMBL" id="GL945476">
    <property type="protein sequence ID" value="EGO02691.1"/>
    <property type="molecule type" value="Genomic_DNA"/>
</dbReference>
<dbReference type="AlphaFoldDB" id="F8PM59"/>